<dbReference type="Gene3D" id="1.10.287.470">
    <property type="entry name" value="Helix hairpin bin"/>
    <property type="match status" value="1"/>
</dbReference>
<dbReference type="InterPro" id="IPR058648">
    <property type="entry name" value="HH_CzcB-like"/>
</dbReference>
<dbReference type="eggNOG" id="COG1566">
    <property type="taxonomic scope" value="Bacteria"/>
</dbReference>
<evidence type="ECO:0000256" key="1">
    <source>
        <dbReference type="ARBA" id="ARBA00009477"/>
    </source>
</evidence>
<dbReference type="PANTHER" id="PTHR30469:SF15">
    <property type="entry name" value="HLYD FAMILY OF SECRETION PROTEINS"/>
    <property type="match status" value="1"/>
</dbReference>
<dbReference type="PANTHER" id="PTHR30469">
    <property type="entry name" value="MULTIDRUG RESISTANCE PROTEIN MDTA"/>
    <property type="match status" value="1"/>
</dbReference>
<dbReference type="GO" id="GO:1990281">
    <property type="term" value="C:efflux pump complex"/>
    <property type="evidence" value="ECO:0007669"/>
    <property type="project" value="TreeGrafter"/>
</dbReference>
<evidence type="ECO:0000259" key="2">
    <source>
        <dbReference type="Pfam" id="PF25893"/>
    </source>
</evidence>
<evidence type="ECO:0000313" key="3">
    <source>
        <dbReference type="EMBL" id="ETI61140.1"/>
    </source>
</evidence>
<comment type="similarity">
    <text evidence="1">Belongs to the membrane fusion protein (MFP) (TC 8.A.1) family.</text>
</comment>
<evidence type="ECO:0000313" key="4">
    <source>
        <dbReference type="Proteomes" id="UP000018857"/>
    </source>
</evidence>
<dbReference type="Gene3D" id="2.40.420.20">
    <property type="match status" value="1"/>
</dbReference>
<dbReference type="SUPFAM" id="SSF111369">
    <property type="entry name" value="HlyD-like secretion proteins"/>
    <property type="match status" value="1"/>
</dbReference>
<protein>
    <recommendedName>
        <fullName evidence="2">CzcB-like alpha-helical hairpin domain-containing protein</fullName>
    </recommendedName>
</protein>
<name>W1RWE6_9GAMM</name>
<dbReference type="Gene3D" id="2.40.50.100">
    <property type="match status" value="1"/>
</dbReference>
<dbReference type="InterPro" id="IPR006143">
    <property type="entry name" value="RND_pump_MFP"/>
</dbReference>
<reference evidence="3 4" key="1">
    <citation type="journal article" date="2014" name="Genome Announc.">
        <title>Draft Genome Sequence of Marinomonas sp. Strain D104, a Polycyclic Aromatic Hydrocarbon-Degrading Bacterium from the Deep-Sea Sediment of the Arctic Ocean.</title>
        <authorList>
            <person name="Dong C."/>
            <person name="Bai X."/>
            <person name="Lai Q."/>
            <person name="Xie Y."/>
            <person name="Chen X."/>
            <person name="Shao Z."/>
        </authorList>
    </citation>
    <scope>NUCLEOTIDE SEQUENCE [LARGE SCALE GENOMIC DNA]</scope>
    <source>
        <strain evidence="3 4">D104</strain>
    </source>
</reference>
<keyword evidence="4" id="KW-1185">Reference proteome</keyword>
<organism evidence="3 4">
    <name type="scientific">Marinomonas profundimaris</name>
    <dbReference type="NCBI Taxonomy" id="1208321"/>
    <lineage>
        <taxon>Bacteria</taxon>
        <taxon>Pseudomonadati</taxon>
        <taxon>Pseudomonadota</taxon>
        <taxon>Gammaproteobacteria</taxon>
        <taxon>Oceanospirillales</taxon>
        <taxon>Oceanospirillaceae</taxon>
        <taxon>Marinomonas</taxon>
    </lineage>
</organism>
<comment type="caution">
    <text evidence="3">The sequence shown here is derived from an EMBL/GenBank/DDBJ whole genome shotgun (WGS) entry which is preliminary data.</text>
</comment>
<dbReference type="NCBIfam" id="TIGR01730">
    <property type="entry name" value="RND_mfp"/>
    <property type="match status" value="1"/>
</dbReference>
<sequence length="393" mass="43202">MNMNVILVGMVAVVSVVACDQNDTDDISRPAPIKVSVNAEKVVRSDVQTWLFGEGTVLAIKREFLSFESAGRIIYVDPNVKEGDRVFKGQLIAYQEKNSLLENGTGQEKMLSHASVRDAKANLDLAQKTYTRFKKLREQGFTSQQEFDEAEVKLQQAQVAYQNSKIIADESRIISPMDGVIARLNIKQGNYFLPSQVQFTDEAGALSTVPVVIIDPSSFELAVSMPSLYYQQLSVGSKVVYQQGGSQSISITDQDRQSYIEGYVYSISPSIDPNTRTFSVALRSTQGAENLHDGEYLSAWIAGPVAKNALTVPIDSVRFENNKPYVFKIDKETNLVSKTFVTLGLIGKDNRELVSGLSLDDYIVTGGRSRLTDGDLVYIINTPASGKAAEVLP</sequence>
<dbReference type="AlphaFoldDB" id="W1RWE6"/>
<dbReference type="STRING" id="1208321.D104_06560"/>
<dbReference type="GO" id="GO:0015562">
    <property type="term" value="F:efflux transmembrane transporter activity"/>
    <property type="evidence" value="ECO:0007669"/>
    <property type="project" value="TreeGrafter"/>
</dbReference>
<dbReference type="Proteomes" id="UP000018857">
    <property type="component" value="Unassembled WGS sequence"/>
</dbReference>
<accession>W1RWE6</accession>
<dbReference type="EMBL" id="AYOZ01000009">
    <property type="protein sequence ID" value="ETI61140.1"/>
    <property type="molecule type" value="Genomic_DNA"/>
</dbReference>
<dbReference type="Pfam" id="PF25893">
    <property type="entry name" value="HH_CzcB"/>
    <property type="match status" value="1"/>
</dbReference>
<gene>
    <name evidence="3" type="ORF">D104_06560</name>
</gene>
<proteinExistence type="inferred from homology"/>
<dbReference type="Gene3D" id="2.40.30.170">
    <property type="match status" value="1"/>
</dbReference>
<feature type="domain" description="CzcB-like alpha-helical hairpin" evidence="2">
    <location>
        <begin position="116"/>
        <end position="164"/>
    </location>
</feature>
<dbReference type="RefSeq" id="WP_024023471.1">
    <property type="nucleotide sequence ID" value="NZ_AYOZ01000009.1"/>
</dbReference>
<dbReference type="OrthoDB" id="266524at2"/>
<dbReference type="PATRIC" id="fig|1208321.3.peg.1303"/>